<evidence type="ECO:0000256" key="3">
    <source>
        <dbReference type="ARBA" id="ARBA00022692"/>
    </source>
</evidence>
<dbReference type="RefSeq" id="WP_338006682.1">
    <property type="nucleotide sequence ID" value="NZ_JAOPKB010000001.1"/>
</dbReference>
<comment type="cofactor">
    <cofactor evidence="10">
        <name>Zn(2+)</name>
        <dbReference type="ChEBI" id="CHEBI:29105"/>
    </cofactor>
    <text evidence="10">Binds 1 zinc ion per subunit.</text>
</comment>
<evidence type="ECO:0000256" key="10">
    <source>
        <dbReference type="RuleBase" id="RU003983"/>
    </source>
</evidence>
<proteinExistence type="inferred from homology"/>
<evidence type="ECO:0000256" key="1">
    <source>
        <dbReference type="ARBA" id="ARBA00022475"/>
    </source>
</evidence>
<dbReference type="PANTHER" id="PTHR43221:SF2">
    <property type="entry name" value="PROTEASE HTPX HOMOLOG"/>
    <property type="match status" value="1"/>
</dbReference>
<feature type="transmembrane region" description="Helical" evidence="11">
    <location>
        <begin position="12"/>
        <end position="36"/>
    </location>
</feature>
<keyword evidence="7 11" id="KW-1133">Transmembrane helix</keyword>
<evidence type="ECO:0000256" key="7">
    <source>
        <dbReference type="ARBA" id="ARBA00022989"/>
    </source>
</evidence>
<evidence type="ECO:0000256" key="11">
    <source>
        <dbReference type="SAM" id="Phobius"/>
    </source>
</evidence>
<reference evidence="13 14" key="1">
    <citation type="submission" date="2022-09" db="EMBL/GenBank/DDBJ databases">
        <title>Enrichment on poylsaccharides allowed isolation of novel metabolic and taxonomic groups of Haloarchaea.</title>
        <authorList>
            <person name="Sorokin D.Y."/>
            <person name="Elcheninov A.G."/>
            <person name="Khizhniak T.V."/>
            <person name="Kolganova T.V."/>
            <person name="Kublanov I.V."/>
        </authorList>
    </citation>
    <scope>NUCLEOTIDE SEQUENCE [LARGE SCALE GENOMIC DNA]</scope>
    <source>
        <strain evidence="13 14">AArc-m2/3/4</strain>
    </source>
</reference>
<organism evidence="13 14">
    <name type="scientific">Natronoglomus mannanivorans</name>
    <dbReference type="NCBI Taxonomy" id="2979990"/>
    <lineage>
        <taxon>Archaea</taxon>
        <taxon>Methanobacteriati</taxon>
        <taxon>Methanobacteriota</taxon>
        <taxon>Stenosarchaea group</taxon>
        <taxon>Halobacteria</taxon>
        <taxon>Halobacteriales</taxon>
        <taxon>Natrialbaceae</taxon>
        <taxon>Natronoglomus</taxon>
    </lineage>
</organism>
<feature type="transmembrane region" description="Helical" evidence="11">
    <location>
        <begin position="56"/>
        <end position="77"/>
    </location>
</feature>
<feature type="domain" description="Peptidase M48" evidence="12">
    <location>
        <begin position="105"/>
        <end position="376"/>
    </location>
</feature>
<comment type="similarity">
    <text evidence="10">Belongs to the peptidase M48 family.</text>
</comment>
<dbReference type="PANTHER" id="PTHR43221">
    <property type="entry name" value="PROTEASE HTPX"/>
    <property type="match status" value="1"/>
</dbReference>
<keyword evidence="14" id="KW-1185">Reference proteome</keyword>
<accession>A0ABT2Q8F9</accession>
<dbReference type="Pfam" id="PF01435">
    <property type="entry name" value="Peptidase_M48"/>
    <property type="match status" value="1"/>
</dbReference>
<sequence length="392" mass="41227">MAVGSGPSLRLRLAGTLAAVVLVNVALLAVLAWGIHTVLTIADVGTGTETGLVADLSASLPVVAGALVLAAILLVLAQARYGYRRVLASVDATPVSGDGDDPDGLTERVRRLALAADVPEPTVATVDAEDPNSFTVDDGRHATVVVTTGLLETLSDDELDAVLAHEIAHLVNRDATVATVVATISAISDSLFAREKRLGEWIRLLMAIGWHGSVIMLIVAGPVLLLCLAFVLVSGVARLVLAVNGICTGLHAQAREYAADSAAAELVGDPTALAAALETLDGDYPHEDARERDRDRLHASATLGIVPRSIRSVVPDAESESTKSSISQWLPSDDLYGGGWMNENFIVYRAFGRLGRALEWRPATHPPTEARIRRLIESAGDGRGSRVRSDGS</sequence>
<keyword evidence="6 10" id="KW-0862">Zinc</keyword>
<evidence type="ECO:0000313" key="13">
    <source>
        <dbReference type="EMBL" id="MCU4971196.1"/>
    </source>
</evidence>
<keyword evidence="9 11" id="KW-0472">Membrane</keyword>
<dbReference type="Proteomes" id="UP001320972">
    <property type="component" value="Unassembled WGS sequence"/>
</dbReference>
<evidence type="ECO:0000313" key="14">
    <source>
        <dbReference type="Proteomes" id="UP001320972"/>
    </source>
</evidence>
<evidence type="ECO:0000256" key="2">
    <source>
        <dbReference type="ARBA" id="ARBA00022670"/>
    </source>
</evidence>
<feature type="transmembrane region" description="Helical" evidence="11">
    <location>
        <begin position="204"/>
        <end position="233"/>
    </location>
</feature>
<dbReference type="Gene3D" id="3.30.2010.10">
    <property type="entry name" value="Metalloproteases ('zincins'), catalytic domain"/>
    <property type="match status" value="1"/>
</dbReference>
<dbReference type="EMBL" id="JAOPKB010000001">
    <property type="protein sequence ID" value="MCU4971196.1"/>
    <property type="molecule type" value="Genomic_DNA"/>
</dbReference>
<keyword evidence="1" id="KW-1003">Cell membrane</keyword>
<dbReference type="InterPro" id="IPR001915">
    <property type="entry name" value="Peptidase_M48"/>
</dbReference>
<dbReference type="GO" id="GO:0008237">
    <property type="term" value="F:metallopeptidase activity"/>
    <property type="evidence" value="ECO:0007669"/>
    <property type="project" value="UniProtKB-KW"/>
</dbReference>
<keyword evidence="8 10" id="KW-0482">Metalloprotease</keyword>
<evidence type="ECO:0000256" key="5">
    <source>
        <dbReference type="ARBA" id="ARBA00022801"/>
    </source>
</evidence>
<comment type="caution">
    <text evidence="13">The sequence shown here is derived from an EMBL/GenBank/DDBJ whole genome shotgun (WGS) entry which is preliminary data.</text>
</comment>
<protein>
    <submittedName>
        <fullName evidence="13">M48 family metalloprotease</fullName>
        <ecNumber evidence="13">3.4.24.-</ecNumber>
    </submittedName>
</protein>
<dbReference type="EC" id="3.4.24.-" evidence="13"/>
<keyword evidence="5 10" id="KW-0378">Hydrolase</keyword>
<evidence type="ECO:0000259" key="12">
    <source>
        <dbReference type="Pfam" id="PF01435"/>
    </source>
</evidence>
<evidence type="ECO:0000256" key="9">
    <source>
        <dbReference type="ARBA" id="ARBA00023136"/>
    </source>
</evidence>
<keyword evidence="3 11" id="KW-0812">Transmembrane</keyword>
<evidence type="ECO:0000256" key="8">
    <source>
        <dbReference type="ARBA" id="ARBA00023049"/>
    </source>
</evidence>
<evidence type="ECO:0000256" key="6">
    <source>
        <dbReference type="ARBA" id="ARBA00022833"/>
    </source>
</evidence>
<name>A0ABT2Q8F9_9EURY</name>
<keyword evidence="2 10" id="KW-0645">Protease</keyword>
<keyword evidence="4" id="KW-0479">Metal-binding</keyword>
<gene>
    <name evidence="13" type="ORF">OB955_00390</name>
</gene>
<dbReference type="InterPro" id="IPR050083">
    <property type="entry name" value="HtpX_protease"/>
</dbReference>
<evidence type="ECO:0000256" key="4">
    <source>
        <dbReference type="ARBA" id="ARBA00022723"/>
    </source>
</evidence>